<dbReference type="GO" id="GO:0016020">
    <property type="term" value="C:membrane"/>
    <property type="evidence" value="ECO:0007669"/>
    <property type="project" value="TreeGrafter"/>
</dbReference>
<evidence type="ECO:0000313" key="6">
    <source>
        <dbReference type="EMBL" id="MDN7567853.1"/>
    </source>
</evidence>
<feature type="active site" description="Proton acceptor" evidence="4">
    <location>
        <position position="183"/>
    </location>
</feature>
<comment type="caution">
    <text evidence="6">The sequence shown here is derived from an EMBL/GenBank/DDBJ whole genome shotgun (WGS) entry which is preliminary data.</text>
</comment>
<gene>
    <name evidence="6" type="ORF">QZM56_25415</name>
</gene>
<dbReference type="EMBL" id="JAUJQS010000021">
    <property type="protein sequence ID" value="MDN7567853.1"/>
    <property type="molecule type" value="Genomic_DNA"/>
</dbReference>
<keyword evidence="3 4" id="KW-0443">Lipid metabolism</keyword>
<evidence type="ECO:0000259" key="5">
    <source>
        <dbReference type="PROSITE" id="PS51635"/>
    </source>
</evidence>
<dbReference type="GO" id="GO:0004620">
    <property type="term" value="F:phospholipase activity"/>
    <property type="evidence" value="ECO:0007669"/>
    <property type="project" value="TreeGrafter"/>
</dbReference>
<evidence type="ECO:0000313" key="7">
    <source>
        <dbReference type="Proteomes" id="UP001172109"/>
    </source>
</evidence>
<dbReference type="Pfam" id="PF01734">
    <property type="entry name" value="Patatin"/>
    <property type="match status" value="1"/>
</dbReference>
<dbReference type="GO" id="GO:0016042">
    <property type="term" value="P:lipid catabolic process"/>
    <property type="evidence" value="ECO:0007669"/>
    <property type="project" value="UniProtKB-UniRule"/>
</dbReference>
<keyword evidence="2 4" id="KW-0442">Lipid degradation</keyword>
<evidence type="ECO:0000256" key="2">
    <source>
        <dbReference type="ARBA" id="ARBA00022963"/>
    </source>
</evidence>
<dbReference type="PANTHER" id="PTHR24185:SF1">
    <property type="entry name" value="CALCIUM-INDEPENDENT PHOSPHOLIPASE A2-GAMMA"/>
    <property type="match status" value="1"/>
</dbReference>
<feature type="short sequence motif" description="GXGXXG" evidence="4">
    <location>
        <begin position="18"/>
        <end position="23"/>
    </location>
</feature>
<protein>
    <submittedName>
        <fullName evidence="6">Patatin-like phospholipase family protein</fullName>
    </submittedName>
</protein>
<proteinExistence type="predicted"/>
<feature type="domain" description="PNPLA" evidence="5">
    <location>
        <begin position="14"/>
        <end position="196"/>
    </location>
</feature>
<dbReference type="AlphaFoldDB" id="A0AAP4VHX4"/>
<dbReference type="GO" id="GO:0006631">
    <property type="term" value="P:fatty acid metabolic process"/>
    <property type="evidence" value="ECO:0007669"/>
    <property type="project" value="TreeGrafter"/>
</dbReference>
<evidence type="ECO:0000256" key="4">
    <source>
        <dbReference type="PROSITE-ProRule" id="PRU01161"/>
    </source>
</evidence>
<feature type="short sequence motif" description="GXSXG" evidence="4">
    <location>
        <begin position="51"/>
        <end position="55"/>
    </location>
</feature>
<dbReference type="Gene3D" id="3.40.1090.10">
    <property type="entry name" value="Cytosolic phospholipase A2 catalytic domain"/>
    <property type="match status" value="1"/>
</dbReference>
<evidence type="ECO:0000256" key="3">
    <source>
        <dbReference type="ARBA" id="ARBA00023098"/>
    </source>
</evidence>
<sequence>MTTVDDTQGVCRILSLDGGGAKGFYTLGVLKQLEATLGGQPLSDHFDVVFGTSTGAIIASLLALGKSIDEIHTLYRTHVPSLMGLRTRAGRTKALMQLSHDVYGNLKFDAMKTHVGIVSARWREERPMIFKSDVRQAHGSRATFVPGFGCTVAEAVVASCSAYPYFNRRLVTIHDGTEVELIDGGYCANNPTLFAIAEATMALGYKRDQLRVVSVGVGNYPEPPRYAHKWLIFRFFLVRLLQKTLNINTTSMETLSEILFRDVQMVRVNDSFTTPDMATDLMEHDIRKLNILYQRGTDSFGKHERDLQALLA</sequence>
<dbReference type="RefSeq" id="WP_175843852.1">
    <property type="nucleotide sequence ID" value="NZ_CADEVJ010000009.1"/>
</dbReference>
<dbReference type="PANTHER" id="PTHR24185">
    <property type="entry name" value="CALCIUM-INDEPENDENT PHOSPHOLIPASE A2-GAMMA"/>
    <property type="match status" value="1"/>
</dbReference>
<keyword evidence="1 4" id="KW-0378">Hydrolase</keyword>
<dbReference type="SUPFAM" id="SSF52151">
    <property type="entry name" value="FabD/lysophospholipase-like"/>
    <property type="match status" value="1"/>
</dbReference>
<organism evidence="6 7">
    <name type="scientific">Burkholderia contaminans</name>
    <dbReference type="NCBI Taxonomy" id="488447"/>
    <lineage>
        <taxon>Bacteria</taxon>
        <taxon>Pseudomonadati</taxon>
        <taxon>Pseudomonadota</taxon>
        <taxon>Betaproteobacteria</taxon>
        <taxon>Burkholderiales</taxon>
        <taxon>Burkholderiaceae</taxon>
        <taxon>Burkholderia</taxon>
        <taxon>Burkholderia cepacia complex</taxon>
    </lineage>
</organism>
<dbReference type="PROSITE" id="PS51635">
    <property type="entry name" value="PNPLA"/>
    <property type="match status" value="1"/>
</dbReference>
<dbReference type="InterPro" id="IPR002641">
    <property type="entry name" value="PNPLA_dom"/>
</dbReference>
<reference evidence="6" key="1">
    <citation type="submission" date="2023-07" db="EMBL/GenBank/DDBJ databases">
        <title>A collection of bacterial strains from the Burkholderia cepacia Research Laboratory and Repository.</title>
        <authorList>
            <person name="Lipuma J."/>
            <person name="Spilker T."/>
            <person name="Caverly L."/>
        </authorList>
    </citation>
    <scope>NUCLEOTIDE SEQUENCE</scope>
    <source>
        <strain evidence="6">AU44979</strain>
    </source>
</reference>
<feature type="short sequence motif" description="DGA/G" evidence="4">
    <location>
        <begin position="183"/>
        <end position="185"/>
    </location>
</feature>
<feature type="active site" description="Nucleophile" evidence="4">
    <location>
        <position position="53"/>
    </location>
</feature>
<dbReference type="CDD" id="cd07199">
    <property type="entry name" value="Pat17_PNPLA8_PNPLA9_like"/>
    <property type="match status" value="1"/>
</dbReference>
<dbReference type="InterPro" id="IPR016035">
    <property type="entry name" value="Acyl_Trfase/lysoPLipase"/>
</dbReference>
<accession>A0AAP4VHX4</accession>
<name>A0AAP4VHX4_9BURK</name>
<dbReference type="Proteomes" id="UP001172109">
    <property type="component" value="Unassembled WGS sequence"/>
</dbReference>
<evidence type="ECO:0000256" key="1">
    <source>
        <dbReference type="ARBA" id="ARBA00022801"/>
    </source>
</evidence>